<accession>A0AAD7B7K4</accession>
<dbReference type="EMBL" id="JARKIF010000030">
    <property type="protein sequence ID" value="KAJ7612620.1"/>
    <property type="molecule type" value="Genomic_DNA"/>
</dbReference>
<dbReference type="Proteomes" id="UP001221142">
    <property type="component" value="Unassembled WGS sequence"/>
</dbReference>
<protein>
    <recommendedName>
        <fullName evidence="3">F-box domain-containing protein</fullName>
    </recommendedName>
</protein>
<evidence type="ECO:0008006" key="3">
    <source>
        <dbReference type="Google" id="ProtNLM"/>
    </source>
</evidence>
<name>A0AAD7B7K4_9AGAR</name>
<keyword evidence="2" id="KW-1185">Reference proteome</keyword>
<comment type="caution">
    <text evidence="1">The sequence shown here is derived from an EMBL/GenBank/DDBJ whole genome shotgun (WGS) entry which is preliminary data.</text>
</comment>
<evidence type="ECO:0000313" key="2">
    <source>
        <dbReference type="Proteomes" id="UP001221142"/>
    </source>
</evidence>
<organism evidence="1 2">
    <name type="scientific">Roridomyces roridus</name>
    <dbReference type="NCBI Taxonomy" id="1738132"/>
    <lineage>
        <taxon>Eukaryota</taxon>
        <taxon>Fungi</taxon>
        <taxon>Dikarya</taxon>
        <taxon>Basidiomycota</taxon>
        <taxon>Agaricomycotina</taxon>
        <taxon>Agaricomycetes</taxon>
        <taxon>Agaricomycetidae</taxon>
        <taxon>Agaricales</taxon>
        <taxon>Marasmiineae</taxon>
        <taxon>Mycenaceae</taxon>
        <taxon>Roridomyces</taxon>
    </lineage>
</organism>
<gene>
    <name evidence="1" type="ORF">FB45DRAFT_1036841</name>
</gene>
<reference evidence="1" key="1">
    <citation type="submission" date="2023-03" db="EMBL/GenBank/DDBJ databases">
        <title>Massive genome expansion in bonnet fungi (Mycena s.s.) driven by repeated elements and novel gene families across ecological guilds.</title>
        <authorList>
            <consortium name="Lawrence Berkeley National Laboratory"/>
            <person name="Harder C.B."/>
            <person name="Miyauchi S."/>
            <person name="Viragh M."/>
            <person name="Kuo A."/>
            <person name="Thoen E."/>
            <person name="Andreopoulos B."/>
            <person name="Lu D."/>
            <person name="Skrede I."/>
            <person name="Drula E."/>
            <person name="Henrissat B."/>
            <person name="Morin E."/>
            <person name="Kohler A."/>
            <person name="Barry K."/>
            <person name="LaButti K."/>
            <person name="Morin E."/>
            <person name="Salamov A."/>
            <person name="Lipzen A."/>
            <person name="Mereny Z."/>
            <person name="Hegedus B."/>
            <person name="Baldrian P."/>
            <person name="Stursova M."/>
            <person name="Weitz H."/>
            <person name="Taylor A."/>
            <person name="Grigoriev I.V."/>
            <person name="Nagy L.G."/>
            <person name="Martin F."/>
            <person name="Kauserud H."/>
        </authorList>
    </citation>
    <scope>NUCLEOTIDE SEQUENCE</scope>
    <source>
        <strain evidence="1">9284</strain>
    </source>
</reference>
<evidence type="ECO:0000313" key="1">
    <source>
        <dbReference type="EMBL" id="KAJ7612620.1"/>
    </source>
</evidence>
<proteinExistence type="predicted"/>
<dbReference type="AlphaFoldDB" id="A0AAD7B7K4"/>
<sequence>MAVPSPNLPPELEKEIFQHTAYLDPRFVPTLMLVAWRVKEWVEESLYRVVMLAGRQPYDLHFLQQKWTDFSYDDPDLTHIKSIPPALLRRSVCHMYLEAMPSSVVRYLLATCTAVEDLWLNFTATLASLDLIAVNSHALAFVSKTHLCDQNIPIVLNSWLSPCNGAKVR</sequence>